<evidence type="ECO:0000256" key="3">
    <source>
        <dbReference type="ARBA" id="ARBA00011738"/>
    </source>
</evidence>
<dbReference type="InterPro" id="IPR035373">
    <property type="entry name" value="Melibiase/NAGA_C"/>
</dbReference>
<dbReference type="SUPFAM" id="SSF51445">
    <property type="entry name" value="(Trans)glycosidases"/>
    <property type="match status" value="1"/>
</dbReference>
<dbReference type="PRINTS" id="PR00740">
    <property type="entry name" value="GLHYDRLASE27"/>
</dbReference>
<proteinExistence type="inferred from homology"/>
<comment type="subunit">
    <text evidence="3 10">Homodimer.</text>
</comment>
<reference evidence="13" key="2">
    <citation type="submission" date="2025-09" db="UniProtKB">
        <authorList>
            <consortium name="Ensembl"/>
        </authorList>
    </citation>
    <scope>IDENTIFICATION</scope>
</reference>
<feature type="domain" description="Alpha galactosidase A C-terminal" evidence="12">
    <location>
        <begin position="313"/>
        <end position="395"/>
    </location>
</feature>
<dbReference type="GeneTree" id="ENSGT00390000008751"/>
<dbReference type="InterPro" id="IPR013780">
    <property type="entry name" value="Glyco_hydro_b"/>
</dbReference>
<protein>
    <recommendedName>
        <fullName evidence="10">Alpha-galactosidase</fullName>
        <ecNumber evidence="10">3.2.1.-</ecNumber>
    </recommendedName>
</protein>
<evidence type="ECO:0000256" key="2">
    <source>
        <dbReference type="ARBA" id="ARBA00009743"/>
    </source>
</evidence>
<name>A0A8C4QU05_EPTBU</name>
<dbReference type="EC" id="3.2.1.-" evidence="10"/>
<evidence type="ECO:0000256" key="7">
    <source>
        <dbReference type="ARBA" id="ARBA00023180"/>
    </source>
</evidence>
<reference evidence="13" key="1">
    <citation type="submission" date="2025-08" db="UniProtKB">
        <authorList>
            <consortium name="Ensembl"/>
        </authorList>
    </citation>
    <scope>IDENTIFICATION</scope>
</reference>
<evidence type="ECO:0000259" key="12">
    <source>
        <dbReference type="Pfam" id="PF17450"/>
    </source>
</evidence>
<evidence type="ECO:0000256" key="6">
    <source>
        <dbReference type="ARBA" id="ARBA00023157"/>
    </source>
</evidence>
<dbReference type="AlphaFoldDB" id="A0A8C4QU05"/>
<dbReference type="GO" id="GO:0016139">
    <property type="term" value="P:glycoside catabolic process"/>
    <property type="evidence" value="ECO:0007669"/>
    <property type="project" value="TreeGrafter"/>
</dbReference>
<keyword evidence="11" id="KW-0732">Signal</keyword>
<dbReference type="CDD" id="cd14792">
    <property type="entry name" value="GH27"/>
    <property type="match status" value="1"/>
</dbReference>
<dbReference type="GO" id="GO:0005764">
    <property type="term" value="C:lysosome"/>
    <property type="evidence" value="ECO:0007669"/>
    <property type="project" value="UniProtKB-SubCell"/>
</dbReference>
<evidence type="ECO:0000256" key="4">
    <source>
        <dbReference type="ARBA" id="ARBA00022801"/>
    </source>
</evidence>
<evidence type="ECO:0000313" key="13">
    <source>
        <dbReference type="Ensembl" id="ENSEBUP00000020509.1"/>
    </source>
</evidence>
<dbReference type="GO" id="GO:0019377">
    <property type="term" value="P:glycolipid catabolic process"/>
    <property type="evidence" value="ECO:0007669"/>
    <property type="project" value="UniProtKB-ARBA"/>
</dbReference>
<keyword evidence="6 10" id="KW-1015">Disulfide bond</keyword>
<evidence type="ECO:0000313" key="14">
    <source>
        <dbReference type="Proteomes" id="UP000694388"/>
    </source>
</evidence>
<dbReference type="PANTHER" id="PTHR11452">
    <property type="entry name" value="ALPHA-GALACTOSIDASE/ALPHA-N-ACETYLGALACTOSAMINIDASE"/>
    <property type="match status" value="1"/>
</dbReference>
<dbReference type="GO" id="GO:0009311">
    <property type="term" value="P:oligosaccharide metabolic process"/>
    <property type="evidence" value="ECO:0007669"/>
    <property type="project" value="TreeGrafter"/>
</dbReference>
<sequence length="435" mass="48675">MWTLIICLALLPVLTTSLDNGVMRVPPMGWLAWERFRCETDCVRNPHTCISERLFMEMADRLVKDGWSHAGYKYVNIDDCWTEKKRNATTGRLVPDLKRFPNGIKPLADYIHSLGLKLGIYADLGNFTCGGYPGTTLDQIQLDAQTFAEWGVDMVKLDGCYSTPEERAIGYPKMSKALNKTGRVIAYSCSWPAYDGGLPPKVNYTLLGEICNLWRNYGDIQDSWDSVLNIVNWWGKYQDILIPAAGPGHWNDPDMLIVGDFSLSEGESRAQLAMWAILAAPLFMSNDLRRIGRTARALLQHPGPININQDPLGIQGRLFFSTASLDVWKRQLKGGRYAIAVLNKGTGGTPKKVELSLSSLNITTAQFYVITDVYEDKPLGLYKPNASFHFSVNPSDVLLLLVEPLSCKCKCKFVLKETCNVMEIRYGNALLEDVA</sequence>
<evidence type="ECO:0000256" key="10">
    <source>
        <dbReference type="RuleBase" id="RU361168"/>
    </source>
</evidence>
<keyword evidence="4 10" id="KW-0378">Hydrolase</keyword>
<evidence type="ECO:0000256" key="1">
    <source>
        <dbReference type="ARBA" id="ARBA00004371"/>
    </source>
</evidence>
<feature type="signal peptide" evidence="11">
    <location>
        <begin position="1"/>
        <end position="17"/>
    </location>
</feature>
<keyword evidence="14" id="KW-1185">Reference proteome</keyword>
<evidence type="ECO:0000256" key="5">
    <source>
        <dbReference type="ARBA" id="ARBA00023098"/>
    </source>
</evidence>
<evidence type="ECO:0000256" key="8">
    <source>
        <dbReference type="ARBA" id="ARBA00023228"/>
    </source>
</evidence>
<keyword evidence="9 10" id="KW-0326">Glycosidase</keyword>
<keyword evidence="5" id="KW-0443">Lipid metabolism</keyword>
<accession>A0A8C4QU05</accession>
<dbReference type="PROSITE" id="PS00512">
    <property type="entry name" value="ALPHA_GALACTOSIDASE"/>
    <property type="match status" value="1"/>
</dbReference>
<dbReference type="Pfam" id="PF17450">
    <property type="entry name" value="Melibiase_2_C"/>
    <property type="match status" value="1"/>
</dbReference>
<dbReference type="InterPro" id="IPR000111">
    <property type="entry name" value="Glyco_hydro_27/36_CS"/>
</dbReference>
<dbReference type="Gene3D" id="3.20.20.70">
    <property type="entry name" value="Aldolase class I"/>
    <property type="match status" value="1"/>
</dbReference>
<evidence type="ECO:0000256" key="11">
    <source>
        <dbReference type="SAM" id="SignalP"/>
    </source>
</evidence>
<feature type="chain" id="PRO_5034260578" description="Alpha-galactosidase" evidence="11">
    <location>
        <begin position="18"/>
        <end position="435"/>
    </location>
</feature>
<dbReference type="Ensembl" id="ENSEBUT00000021085.1">
    <property type="protein sequence ID" value="ENSEBUP00000020509.1"/>
    <property type="gene ID" value="ENSEBUG00000012705.1"/>
</dbReference>
<dbReference type="GO" id="GO:0016020">
    <property type="term" value="C:membrane"/>
    <property type="evidence" value="ECO:0007669"/>
    <property type="project" value="GOC"/>
</dbReference>
<evidence type="ECO:0000256" key="9">
    <source>
        <dbReference type="ARBA" id="ARBA00023295"/>
    </source>
</evidence>
<dbReference type="InterPro" id="IPR017853">
    <property type="entry name" value="GH"/>
</dbReference>
<organism evidence="13 14">
    <name type="scientific">Eptatretus burgeri</name>
    <name type="common">Inshore hagfish</name>
    <dbReference type="NCBI Taxonomy" id="7764"/>
    <lineage>
        <taxon>Eukaryota</taxon>
        <taxon>Metazoa</taxon>
        <taxon>Chordata</taxon>
        <taxon>Craniata</taxon>
        <taxon>Vertebrata</taxon>
        <taxon>Cyclostomata</taxon>
        <taxon>Myxini</taxon>
        <taxon>Myxiniformes</taxon>
        <taxon>Myxinidae</taxon>
        <taxon>Eptatretinae</taxon>
        <taxon>Eptatretus</taxon>
    </lineage>
</organism>
<dbReference type="Proteomes" id="UP000694388">
    <property type="component" value="Unplaced"/>
</dbReference>
<comment type="subcellular location">
    <subcellularLocation>
        <location evidence="1">Lysosome</location>
    </subcellularLocation>
</comment>
<dbReference type="SUPFAM" id="SSF51011">
    <property type="entry name" value="Glycosyl hydrolase domain"/>
    <property type="match status" value="1"/>
</dbReference>
<keyword evidence="8" id="KW-0458">Lysosome</keyword>
<keyword evidence="7" id="KW-0325">Glycoprotein</keyword>
<dbReference type="GO" id="GO:0004557">
    <property type="term" value="F:alpha-galactosidase activity"/>
    <property type="evidence" value="ECO:0007669"/>
    <property type="project" value="TreeGrafter"/>
</dbReference>
<dbReference type="FunFam" id="3.20.20.70:FF:000070">
    <property type="entry name" value="Alpha-galactosidase"/>
    <property type="match status" value="1"/>
</dbReference>
<comment type="similarity">
    <text evidence="2 10">Belongs to the glycosyl hydrolase 27 family.</text>
</comment>
<dbReference type="InterPro" id="IPR013785">
    <property type="entry name" value="Aldolase_TIM"/>
</dbReference>
<dbReference type="InterPro" id="IPR002241">
    <property type="entry name" value="Glyco_hydro_27"/>
</dbReference>
<dbReference type="Gene3D" id="2.60.40.1180">
    <property type="entry name" value="Golgi alpha-mannosidase II"/>
    <property type="match status" value="1"/>
</dbReference>
<dbReference type="PANTHER" id="PTHR11452:SF93">
    <property type="entry name" value="ALPHA-GALACTOSIDASE"/>
    <property type="match status" value="1"/>
</dbReference>
<dbReference type="Pfam" id="PF16499">
    <property type="entry name" value="Melibiase_2"/>
    <property type="match status" value="1"/>
</dbReference>